<evidence type="ECO:0000313" key="6">
    <source>
        <dbReference type="Proteomes" id="UP000018291"/>
    </source>
</evidence>
<feature type="binding site" evidence="3">
    <location>
        <begin position="73"/>
        <end position="74"/>
    </location>
    <ligand>
        <name>substrate</name>
    </ligand>
</feature>
<feature type="binding site" evidence="3">
    <location>
        <begin position="214"/>
        <end position="215"/>
    </location>
    <ligand>
        <name>substrate</name>
    </ligand>
</feature>
<feature type="binding site" evidence="3">
    <location>
        <begin position="204"/>
        <end position="205"/>
    </location>
    <ligand>
        <name>substrate</name>
    </ligand>
</feature>
<keyword evidence="6" id="KW-1185">Reference proteome</keyword>
<comment type="caution">
    <text evidence="3">Lacks conserved residue(s) required for the propagation of feature annotation.</text>
</comment>
<comment type="catalytic activity">
    <reaction evidence="3">
        <text>(2S,6S)-2,6-diaminopimelate = meso-2,6-diaminopimelate</text>
        <dbReference type="Rhea" id="RHEA:15393"/>
        <dbReference type="ChEBI" id="CHEBI:57609"/>
        <dbReference type="ChEBI" id="CHEBI:57791"/>
        <dbReference type="EC" id="5.1.1.7"/>
    </reaction>
</comment>
<dbReference type="PANTHER" id="PTHR31689">
    <property type="entry name" value="DIAMINOPIMELATE EPIMERASE, CHLOROPLASTIC"/>
    <property type="match status" value="1"/>
</dbReference>
<dbReference type="OrthoDB" id="9805408at2"/>
<dbReference type="RefSeq" id="WP_012230853.1">
    <property type="nucleotide sequence ID" value="NZ_HG422565.1"/>
</dbReference>
<dbReference type="UniPathway" id="UPA00034">
    <property type="reaction ID" value="UER00025"/>
</dbReference>
<dbReference type="Proteomes" id="UP000018291">
    <property type="component" value="Unassembled WGS sequence"/>
</dbReference>
<dbReference type="EC" id="5.1.1.7" evidence="3 4"/>
<dbReference type="GO" id="GO:0009089">
    <property type="term" value="P:lysine biosynthetic process via diaminopimelate"/>
    <property type="evidence" value="ECO:0007669"/>
    <property type="project" value="UniProtKB-UniRule"/>
</dbReference>
<sequence>MHLSKHHGLGNDFLVVLEATNGPLPNSPDLARALCDRHTGIGADGLIWGGVSDRADVAFRLHNADGTEAEISGNGLRCLVQAHLRAAGLHEGTVTVATPGGVRQAVATAASDPLTLSVLAEMGPVSAGPTLPAVVGEMGFAQAATGSVGNPHVVLLGAGSLVPDLTSIDLAKVGRRVEDAIPGGANVHVVESVGPDTLVMRSWERGVGLTEACGSGATVAAWVARTWGLVGDRVTIRMPGGEAVVELGETEASLVGPATFVADLETP</sequence>
<dbReference type="STRING" id="1229780.BN381_80322"/>
<name>R4Z7N0_9ACTN</name>
<feature type="site" description="Could be important to modulate the pK values of the two catalytic cysteine residues" evidence="3">
    <location>
        <position position="204"/>
    </location>
</feature>
<dbReference type="GO" id="GO:0005829">
    <property type="term" value="C:cytosol"/>
    <property type="evidence" value="ECO:0007669"/>
    <property type="project" value="TreeGrafter"/>
</dbReference>
<feature type="binding site" evidence="3">
    <location>
        <position position="186"/>
    </location>
    <ligand>
        <name>substrate</name>
    </ligand>
</feature>
<dbReference type="EMBL" id="CANL01000078">
    <property type="protein sequence ID" value="CCM65792.1"/>
    <property type="molecule type" value="Genomic_DNA"/>
</dbReference>
<dbReference type="AlphaFoldDB" id="R4Z7N0"/>
<comment type="subcellular location">
    <subcellularLocation>
        <location evidence="3">Cytoplasm</location>
    </subcellularLocation>
</comment>
<keyword evidence="3" id="KW-0963">Cytoplasm</keyword>
<feature type="active site" description="Proton acceptor" evidence="3">
    <location>
        <position position="213"/>
    </location>
</feature>
<comment type="caution">
    <text evidence="5">The sequence shown here is derived from an EMBL/GenBank/DDBJ whole genome shotgun (WGS) entry which is preliminary data.</text>
</comment>
<dbReference type="Pfam" id="PF01678">
    <property type="entry name" value="DAP_epimerase"/>
    <property type="match status" value="2"/>
</dbReference>
<comment type="subunit">
    <text evidence="3">Homodimer.</text>
</comment>
<dbReference type="InterPro" id="IPR001653">
    <property type="entry name" value="DAP_epimerase_DapF"/>
</dbReference>
<comment type="similarity">
    <text evidence="1 3">Belongs to the diaminopimelate epimerase family.</text>
</comment>
<feature type="site" description="Could be important to modulate the pK values of the two catalytic cysteine residues" evidence="3">
    <location>
        <position position="152"/>
    </location>
</feature>
<feature type="binding site" evidence="3">
    <location>
        <position position="150"/>
    </location>
    <ligand>
        <name>substrate</name>
    </ligand>
</feature>
<feature type="binding site" evidence="3">
    <location>
        <position position="63"/>
    </location>
    <ligand>
        <name>substrate</name>
    </ligand>
</feature>
<dbReference type="SUPFAM" id="SSF54506">
    <property type="entry name" value="Diaminopimelate epimerase-like"/>
    <property type="match status" value="2"/>
</dbReference>
<dbReference type="NCBIfam" id="TIGR00652">
    <property type="entry name" value="DapF"/>
    <property type="match status" value="1"/>
</dbReference>
<dbReference type="Gene3D" id="3.10.310.10">
    <property type="entry name" value="Diaminopimelate Epimerase, Chain A, domain 1"/>
    <property type="match status" value="2"/>
</dbReference>
<evidence type="ECO:0000256" key="4">
    <source>
        <dbReference type="NCBIfam" id="TIGR00652"/>
    </source>
</evidence>
<accession>R4Z7N0</accession>
<dbReference type="GO" id="GO:0008837">
    <property type="term" value="F:diaminopimelate epimerase activity"/>
    <property type="evidence" value="ECO:0007669"/>
    <property type="project" value="UniProtKB-UniRule"/>
</dbReference>
<reference evidence="5 6" key="1">
    <citation type="journal article" date="2013" name="ISME J.">
        <title>Metabolic model for the filamentous 'Candidatus Microthrix parvicella' based on genomic and metagenomic analyses.</title>
        <authorList>
            <person name="Jon McIlroy S."/>
            <person name="Kristiansen R."/>
            <person name="Albertsen M."/>
            <person name="Michael Karst S."/>
            <person name="Rossetti S."/>
            <person name="Lund Nielsen J."/>
            <person name="Tandoi V."/>
            <person name="James Seviour R."/>
            <person name="Nielsen P.H."/>
        </authorList>
    </citation>
    <scope>NUCLEOTIDE SEQUENCE [LARGE SCALE GENOMIC DNA]</scope>
    <source>
        <strain evidence="5 6">RN1</strain>
    </source>
</reference>
<dbReference type="eggNOG" id="COG0253">
    <property type="taxonomic scope" value="Bacteria"/>
</dbReference>
<dbReference type="HAMAP" id="MF_00197">
    <property type="entry name" value="DAP_epimerase"/>
    <property type="match status" value="1"/>
</dbReference>
<evidence type="ECO:0000256" key="3">
    <source>
        <dbReference type="HAMAP-Rule" id="MF_00197"/>
    </source>
</evidence>
<organism evidence="5 6">
    <name type="scientific">Candidatus Neomicrothrix parvicella RN1</name>
    <dbReference type="NCBI Taxonomy" id="1229780"/>
    <lineage>
        <taxon>Bacteria</taxon>
        <taxon>Bacillati</taxon>
        <taxon>Actinomycetota</taxon>
        <taxon>Acidimicrobiia</taxon>
        <taxon>Acidimicrobiales</taxon>
        <taxon>Microthrixaceae</taxon>
        <taxon>Candidatus Neomicrothrix</taxon>
    </lineage>
</organism>
<keyword evidence="3" id="KW-0028">Amino-acid biosynthesis</keyword>
<gene>
    <name evidence="3" type="primary">dapF</name>
    <name evidence="5" type="ORF">BN381_80322</name>
</gene>
<keyword evidence="3" id="KW-0457">Lysine biosynthesis</keyword>
<dbReference type="HOGENOM" id="CLU_053306_3_0_11"/>
<evidence type="ECO:0000256" key="2">
    <source>
        <dbReference type="ARBA" id="ARBA00023235"/>
    </source>
</evidence>
<proteinExistence type="inferred from homology"/>
<keyword evidence="2 3" id="KW-0413">Isomerase</keyword>
<dbReference type="PANTHER" id="PTHR31689:SF0">
    <property type="entry name" value="DIAMINOPIMELATE EPIMERASE"/>
    <property type="match status" value="1"/>
</dbReference>
<protein>
    <recommendedName>
        <fullName evidence="3 4">Diaminopimelate epimerase</fullName>
        <shortName evidence="3">DAP epimerase</shortName>
        <ecNumber evidence="3 4">5.1.1.7</ecNumber>
    </recommendedName>
    <alternativeName>
        <fullName evidence="3">PLP-independent amino acid racemase</fullName>
    </alternativeName>
</protein>
<evidence type="ECO:0000313" key="5">
    <source>
        <dbReference type="EMBL" id="CCM65792.1"/>
    </source>
</evidence>
<comment type="pathway">
    <text evidence="3">Amino-acid biosynthesis; L-lysine biosynthesis via DAP pathway; DL-2,6-diaminopimelate from LL-2,6-diaminopimelate: step 1/1.</text>
</comment>
<feature type="binding site" evidence="3">
    <location>
        <position position="11"/>
    </location>
    <ligand>
        <name>substrate</name>
    </ligand>
</feature>
<evidence type="ECO:0000256" key="1">
    <source>
        <dbReference type="ARBA" id="ARBA00010219"/>
    </source>
</evidence>
<comment type="function">
    <text evidence="3">Catalyzes the stereoinversion of LL-2,6-diaminopimelate (L,L-DAP) to meso-diaminopimelate (meso-DAP), a precursor of L-lysine and an essential component of the bacterial peptidoglycan.</text>
</comment>